<evidence type="ECO:0000256" key="1">
    <source>
        <dbReference type="ARBA" id="ARBA00012513"/>
    </source>
</evidence>
<keyword evidence="4" id="KW-0547">Nucleotide-binding</keyword>
<dbReference type="EC" id="2.7.11.1" evidence="1"/>
<dbReference type="SUPFAM" id="SSF56112">
    <property type="entry name" value="Protein kinase-like (PK-like)"/>
    <property type="match status" value="1"/>
</dbReference>
<dbReference type="InterPro" id="IPR011009">
    <property type="entry name" value="Kinase-like_dom_sf"/>
</dbReference>
<keyword evidence="2" id="KW-0723">Serine/threonine-protein kinase</keyword>
<protein>
    <recommendedName>
        <fullName evidence="1">non-specific serine/threonine protein kinase</fullName>
        <ecNumber evidence="1">2.7.11.1</ecNumber>
    </recommendedName>
</protein>
<evidence type="ECO:0000256" key="5">
    <source>
        <dbReference type="ARBA" id="ARBA00022777"/>
    </source>
</evidence>
<sequence>MHPQHSQLYMCPELLAHIPYGYKSGIWSLGSCMFELGTFKEMISACELCSLLR</sequence>
<dbReference type="Gene3D" id="1.10.510.10">
    <property type="entry name" value="Transferase(Phosphotransferase) domain 1"/>
    <property type="match status" value="1"/>
</dbReference>
<reference evidence="9" key="1">
    <citation type="submission" date="2019-03" db="EMBL/GenBank/DDBJ databases">
        <authorList>
            <person name="Mank J."/>
            <person name="Almeida P."/>
        </authorList>
    </citation>
    <scope>NUCLEOTIDE SEQUENCE</scope>
    <source>
        <strain evidence="9">78183</strain>
    </source>
</reference>
<evidence type="ECO:0000256" key="3">
    <source>
        <dbReference type="ARBA" id="ARBA00022679"/>
    </source>
</evidence>
<accession>A0A6N2M441</accession>
<keyword evidence="5" id="KW-0418">Kinase</keyword>
<comment type="catalytic activity">
    <reaction evidence="7">
        <text>L-threonyl-[protein] + ATP = O-phospho-L-threonyl-[protein] + ADP + H(+)</text>
        <dbReference type="Rhea" id="RHEA:46608"/>
        <dbReference type="Rhea" id="RHEA-COMP:11060"/>
        <dbReference type="Rhea" id="RHEA-COMP:11605"/>
        <dbReference type="ChEBI" id="CHEBI:15378"/>
        <dbReference type="ChEBI" id="CHEBI:30013"/>
        <dbReference type="ChEBI" id="CHEBI:30616"/>
        <dbReference type="ChEBI" id="CHEBI:61977"/>
        <dbReference type="ChEBI" id="CHEBI:456216"/>
        <dbReference type="EC" id="2.7.11.1"/>
    </reaction>
</comment>
<name>A0A6N2M441_SALVM</name>
<dbReference type="AlphaFoldDB" id="A0A6N2M441"/>
<keyword evidence="6" id="KW-0067">ATP-binding</keyword>
<keyword evidence="3" id="KW-0808">Transferase</keyword>
<organism evidence="9">
    <name type="scientific">Salix viminalis</name>
    <name type="common">Common osier</name>
    <name type="synonym">Basket willow</name>
    <dbReference type="NCBI Taxonomy" id="40686"/>
    <lineage>
        <taxon>Eukaryota</taxon>
        <taxon>Viridiplantae</taxon>
        <taxon>Streptophyta</taxon>
        <taxon>Embryophyta</taxon>
        <taxon>Tracheophyta</taxon>
        <taxon>Spermatophyta</taxon>
        <taxon>Magnoliopsida</taxon>
        <taxon>eudicotyledons</taxon>
        <taxon>Gunneridae</taxon>
        <taxon>Pentapetalae</taxon>
        <taxon>rosids</taxon>
        <taxon>fabids</taxon>
        <taxon>Malpighiales</taxon>
        <taxon>Salicaceae</taxon>
        <taxon>Saliceae</taxon>
        <taxon>Salix</taxon>
    </lineage>
</organism>
<comment type="catalytic activity">
    <reaction evidence="8">
        <text>L-seryl-[protein] + ATP = O-phospho-L-seryl-[protein] + ADP + H(+)</text>
        <dbReference type="Rhea" id="RHEA:17989"/>
        <dbReference type="Rhea" id="RHEA-COMP:9863"/>
        <dbReference type="Rhea" id="RHEA-COMP:11604"/>
        <dbReference type="ChEBI" id="CHEBI:15378"/>
        <dbReference type="ChEBI" id="CHEBI:29999"/>
        <dbReference type="ChEBI" id="CHEBI:30616"/>
        <dbReference type="ChEBI" id="CHEBI:83421"/>
        <dbReference type="ChEBI" id="CHEBI:456216"/>
        <dbReference type="EC" id="2.7.11.1"/>
    </reaction>
</comment>
<evidence type="ECO:0000256" key="4">
    <source>
        <dbReference type="ARBA" id="ARBA00022741"/>
    </source>
</evidence>
<dbReference type="GO" id="GO:0004674">
    <property type="term" value="F:protein serine/threonine kinase activity"/>
    <property type="evidence" value="ECO:0007669"/>
    <property type="project" value="UniProtKB-KW"/>
</dbReference>
<evidence type="ECO:0000256" key="6">
    <source>
        <dbReference type="ARBA" id="ARBA00022840"/>
    </source>
</evidence>
<proteinExistence type="predicted"/>
<gene>
    <name evidence="9" type="ORF">SVIM_LOCUS258164</name>
</gene>
<evidence type="ECO:0000313" key="9">
    <source>
        <dbReference type="EMBL" id="VFU42662.1"/>
    </source>
</evidence>
<evidence type="ECO:0000256" key="7">
    <source>
        <dbReference type="ARBA" id="ARBA00047899"/>
    </source>
</evidence>
<dbReference type="GO" id="GO:0055028">
    <property type="term" value="C:cortical microtubule"/>
    <property type="evidence" value="ECO:0007669"/>
    <property type="project" value="TreeGrafter"/>
</dbReference>
<dbReference type="EMBL" id="CAADRP010001585">
    <property type="protein sequence ID" value="VFU42662.1"/>
    <property type="molecule type" value="Genomic_DNA"/>
</dbReference>
<evidence type="ECO:0000256" key="8">
    <source>
        <dbReference type="ARBA" id="ARBA00048679"/>
    </source>
</evidence>
<dbReference type="PANTHER" id="PTHR43671">
    <property type="entry name" value="SERINE/THREONINE-PROTEIN KINASE NEK"/>
    <property type="match status" value="1"/>
</dbReference>
<dbReference type="GO" id="GO:0007017">
    <property type="term" value="P:microtubule-based process"/>
    <property type="evidence" value="ECO:0007669"/>
    <property type="project" value="TreeGrafter"/>
</dbReference>
<dbReference type="GO" id="GO:0005524">
    <property type="term" value="F:ATP binding"/>
    <property type="evidence" value="ECO:0007669"/>
    <property type="project" value="UniProtKB-KW"/>
</dbReference>
<dbReference type="PANTHER" id="PTHR43671:SF98">
    <property type="entry name" value="SERINE_THREONINE-PROTEIN KINASE NEK11"/>
    <property type="match status" value="1"/>
</dbReference>
<dbReference type="InterPro" id="IPR050660">
    <property type="entry name" value="NEK_Ser/Thr_kinase"/>
</dbReference>
<evidence type="ECO:0000256" key="2">
    <source>
        <dbReference type="ARBA" id="ARBA00022527"/>
    </source>
</evidence>